<dbReference type="RefSeq" id="WP_138561391.1">
    <property type="nucleotide sequence ID" value="NZ_CAMAPB010000008.1"/>
</dbReference>
<dbReference type="Proteomes" id="UP001152447">
    <property type="component" value="Unassembled WGS sequence"/>
</dbReference>
<evidence type="ECO:0000313" key="6">
    <source>
        <dbReference type="Proteomes" id="UP001152447"/>
    </source>
</evidence>
<comment type="pathway">
    <text evidence="4">Amino-acid biosynthesis; L-methionine biosynthesis via salvage pathway; L-methionine from S-methyl-5-thio-alpha-D-ribose 1-phosphate: step 4/6.</text>
</comment>
<dbReference type="SFLD" id="SFLDG01129">
    <property type="entry name" value="C1.5:_HAD__Beta-PGM__Phosphata"/>
    <property type="match status" value="1"/>
</dbReference>
<comment type="cofactor">
    <cofactor evidence="4">
        <name>Mg(2+)</name>
        <dbReference type="ChEBI" id="CHEBI:18420"/>
    </cofactor>
    <text evidence="4">Binds 1 Mg(2+) ion per subunit.</text>
</comment>
<dbReference type="GO" id="GO:0043874">
    <property type="term" value="F:acireductone synthase activity"/>
    <property type="evidence" value="ECO:0007669"/>
    <property type="project" value="UniProtKB-EC"/>
</dbReference>
<dbReference type="SFLD" id="SFLDS00003">
    <property type="entry name" value="Haloacid_Dehalogenase"/>
    <property type="match status" value="1"/>
</dbReference>
<dbReference type="PANTHER" id="PTHR20371">
    <property type="entry name" value="ENOLASE-PHOSPHATASE E1"/>
    <property type="match status" value="1"/>
</dbReference>
<evidence type="ECO:0000256" key="3">
    <source>
        <dbReference type="ARBA" id="ARBA00023167"/>
    </source>
</evidence>
<keyword evidence="4" id="KW-0479">Metal-binding</keyword>
<dbReference type="InterPro" id="IPR036412">
    <property type="entry name" value="HAD-like_sf"/>
</dbReference>
<keyword evidence="2 4" id="KW-0378">Hydrolase</keyword>
<evidence type="ECO:0000256" key="4">
    <source>
        <dbReference type="HAMAP-Rule" id="MF_01681"/>
    </source>
</evidence>
<dbReference type="NCBIfam" id="TIGR01691">
    <property type="entry name" value="enolase-ppase"/>
    <property type="match status" value="1"/>
</dbReference>
<name>A0A9W4VPD5_PSEHA</name>
<dbReference type="GO" id="GO:0043715">
    <property type="term" value="F:2,3-diketo-5-methylthiopentyl-1-phosphate enolase activity"/>
    <property type="evidence" value="ECO:0007669"/>
    <property type="project" value="UniProtKB-UniRule"/>
</dbReference>
<comment type="function">
    <text evidence="4">Bifunctional enzyme that catalyzes the enolization of 2,3-diketo-5-methylthiopentyl-1-phosphate (DK-MTP-1-P) into the intermediate 2-hydroxy-3-keto-5-methylthiopentenyl-1-phosphate (HK-MTPenyl-1-P), which is then dephosphorylated to form the acireductone 1,2-dihydroxy-3-keto-5-methylthiopentene (DHK-MTPene).</text>
</comment>
<accession>A0A9W4VPD5</accession>
<dbReference type="GO" id="GO:0043716">
    <property type="term" value="F:2-hydroxy-3-keto-5-methylthiopentenyl-1-phosphate phosphatase activity"/>
    <property type="evidence" value="ECO:0007669"/>
    <property type="project" value="UniProtKB-UniRule"/>
</dbReference>
<comment type="similarity">
    <text evidence="4">Belongs to the HAD-like hydrolase superfamily. MasA/MtnC family.</text>
</comment>
<evidence type="ECO:0000313" key="5">
    <source>
        <dbReference type="EMBL" id="CAH9053701.1"/>
    </source>
</evidence>
<protein>
    <recommendedName>
        <fullName evidence="4">Enolase-phosphatase E1</fullName>
        <ecNumber evidence="4">3.1.3.77</ecNumber>
    </recommendedName>
    <alternativeName>
        <fullName evidence="4">2,3-diketo-5-methylthio-1-phosphopentane phosphatase</fullName>
    </alternativeName>
</protein>
<dbReference type="SFLD" id="SFLDF00044">
    <property type="entry name" value="enolase-phosphatase"/>
    <property type="match status" value="1"/>
</dbReference>
<dbReference type="InterPro" id="IPR006439">
    <property type="entry name" value="HAD-SF_hydro_IA"/>
</dbReference>
<sequence>MIKALLTDIEGTITRISFVKDVLFPYAAQQLPAFVRGHTEQPEVAEQISAVKAEINEPNADIDTVISTLLTWIEEDKKITPLKQLQGLIWQTGYENGDFTGHLYPDAYQFLQQQKQAGQQLYVYSSGSVKAQHLIFQYSDFGDIRSLFSDYFDTKVGAKQAPSAYENIITQLPFNPDEVLFLSDVVAELDAAKTAGLKTLHLIRDGQESSSKHSYINDFSQFKAEHLA</sequence>
<dbReference type="SFLD" id="SFLDG01133">
    <property type="entry name" value="C1.5.4:_Enolase-phosphatase_Li"/>
    <property type="match status" value="1"/>
</dbReference>
<keyword evidence="6" id="KW-1185">Reference proteome</keyword>
<dbReference type="Gene3D" id="3.40.50.1000">
    <property type="entry name" value="HAD superfamily/HAD-like"/>
    <property type="match status" value="1"/>
</dbReference>
<comment type="catalytic activity">
    <reaction evidence="4">
        <text>5-methylsulfanyl-2,3-dioxopentyl phosphate + H2O = 1,2-dihydroxy-5-(methylsulfanyl)pent-1-en-3-one + phosphate</text>
        <dbReference type="Rhea" id="RHEA:21700"/>
        <dbReference type="ChEBI" id="CHEBI:15377"/>
        <dbReference type="ChEBI" id="CHEBI:43474"/>
        <dbReference type="ChEBI" id="CHEBI:49252"/>
        <dbReference type="ChEBI" id="CHEBI:58828"/>
        <dbReference type="EC" id="3.1.3.77"/>
    </reaction>
</comment>
<dbReference type="SUPFAM" id="SSF56784">
    <property type="entry name" value="HAD-like"/>
    <property type="match status" value="1"/>
</dbReference>
<dbReference type="CDD" id="cd01629">
    <property type="entry name" value="HAD_EP"/>
    <property type="match status" value="1"/>
</dbReference>
<keyword evidence="3 4" id="KW-0486">Methionine biosynthesis</keyword>
<evidence type="ECO:0000256" key="2">
    <source>
        <dbReference type="ARBA" id="ARBA00022801"/>
    </source>
</evidence>
<keyword evidence="4" id="KW-0460">Magnesium</keyword>
<comment type="pathway">
    <text evidence="4">Amino-acid biosynthesis; L-methionine biosynthesis via salvage pathway; L-methionine from S-methyl-5-thio-alpha-D-ribose 1-phosphate: step 3/6.</text>
</comment>
<dbReference type="EC" id="3.1.3.77" evidence="4"/>
<dbReference type="GO" id="GO:0000287">
    <property type="term" value="F:magnesium ion binding"/>
    <property type="evidence" value="ECO:0007669"/>
    <property type="project" value="UniProtKB-UniRule"/>
</dbReference>
<dbReference type="AlphaFoldDB" id="A0A9W4VPD5"/>
<dbReference type="PRINTS" id="PR00413">
    <property type="entry name" value="HADHALOGNASE"/>
</dbReference>
<dbReference type="HAMAP" id="MF_01681">
    <property type="entry name" value="Salvage_MtnC"/>
    <property type="match status" value="1"/>
</dbReference>
<reference evidence="5" key="1">
    <citation type="submission" date="2022-07" db="EMBL/GenBank/DDBJ databases">
        <authorList>
            <person name="Criscuolo A."/>
        </authorList>
    </citation>
    <scope>NUCLEOTIDE SEQUENCE</scope>
    <source>
        <strain evidence="5">CIP103197</strain>
    </source>
</reference>
<keyword evidence="1 4" id="KW-0028">Amino-acid biosynthesis</keyword>
<dbReference type="InterPro" id="IPR023214">
    <property type="entry name" value="HAD_sf"/>
</dbReference>
<comment type="caution">
    <text evidence="5">The sequence shown here is derived from an EMBL/GenBank/DDBJ whole genome shotgun (WGS) entry which is preliminary data.</text>
</comment>
<proteinExistence type="inferred from homology"/>
<dbReference type="InterPro" id="IPR023943">
    <property type="entry name" value="Enolase-ppase_E1"/>
</dbReference>
<gene>
    <name evidence="4 5" type="primary">mtnC</name>
    <name evidence="5" type="ORF">PSEHALCIP103_00875</name>
</gene>
<dbReference type="Pfam" id="PF00702">
    <property type="entry name" value="Hydrolase"/>
    <property type="match status" value="1"/>
</dbReference>
<dbReference type="EMBL" id="CAMAPB010000008">
    <property type="protein sequence ID" value="CAH9053701.1"/>
    <property type="molecule type" value="Genomic_DNA"/>
</dbReference>
<dbReference type="Gene3D" id="1.10.720.60">
    <property type="match status" value="1"/>
</dbReference>
<evidence type="ECO:0000256" key="1">
    <source>
        <dbReference type="ARBA" id="ARBA00022605"/>
    </source>
</evidence>
<dbReference type="PANTHER" id="PTHR20371:SF1">
    <property type="entry name" value="ENOLASE-PHOSPHATASE E1"/>
    <property type="match status" value="1"/>
</dbReference>
<dbReference type="GO" id="GO:0019509">
    <property type="term" value="P:L-methionine salvage from methylthioadenosine"/>
    <property type="evidence" value="ECO:0007669"/>
    <property type="project" value="UniProtKB-UniRule"/>
</dbReference>
<comment type="subunit">
    <text evidence="4">Monomer.</text>
</comment>
<organism evidence="5 6">
    <name type="scientific">Pseudoalteromonas haloplanktis</name>
    <name type="common">Alteromonas haloplanktis</name>
    <dbReference type="NCBI Taxonomy" id="228"/>
    <lineage>
        <taxon>Bacteria</taxon>
        <taxon>Pseudomonadati</taxon>
        <taxon>Pseudomonadota</taxon>
        <taxon>Gammaproteobacteria</taxon>
        <taxon>Alteromonadales</taxon>
        <taxon>Pseudoalteromonadaceae</taxon>
        <taxon>Pseudoalteromonas</taxon>
    </lineage>
</organism>